<organism evidence="1 2">
    <name type="scientific">Melastoma candidum</name>
    <dbReference type="NCBI Taxonomy" id="119954"/>
    <lineage>
        <taxon>Eukaryota</taxon>
        <taxon>Viridiplantae</taxon>
        <taxon>Streptophyta</taxon>
        <taxon>Embryophyta</taxon>
        <taxon>Tracheophyta</taxon>
        <taxon>Spermatophyta</taxon>
        <taxon>Magnoliopsida</taxon>
        <taxon>eudicotyledons</taxon>
        <taxon>Gunneridae</taxon>
        <taxon>Pentapetalae</taxon>
        <taxon>rosids</taxon>
        <taxon>malvids</taxon>
        <taxon>Myrtales</taxon>
        <taxon>Melastomataceae</taxon>
        <taxon>Melastomatoideae</taxon>
        <taxon>Melastomateae</taxon>
        <taxon>Melastoma</taxon>
    </lineage>
</organism>
<accession>A0ACB9QV51</accession>
<sequence length="642" mass="71138">MRGTPDKTRVLDVKPLRTLKPVFPAYSNVPRPPPLPVPANSSHPPGFSPTDPSVASQGAQTAAAPTPLRAYRDPSESDGADDKSGIPGTASRKKARRSKDWLPVNNDYVVPLNSSQRDDGNEELVDFVLMTFDGLRRKLSQLEDAREGSMGLIKRVDLKVGNVMMSKGFRTNMRRRIGAVPGVKVGDIFFFRMELCVVGLHAHPMGGIDYANIGDGPVDEAVALSIVSSGMYDDDTGDSNVLIYSGQGGGTTSKDKQATDQKLVRGNLALERSLRRANVVRVIRGVKDPFAANSKVYLYDGLYTIQESWSEKGKVGANAFKYKLVRIQGQPVAFAVWKTIERWKELVSTRPGLIVADLTGGAESSVVPVVNEVDNKKGPEYFNYFYTLRYFRSYSLIETSHGCDCHECKPDNPNCSCIQANGGLSPYTGNGILVGRRPVLHECGPSCLCYPNCKNRVSQTGLKVRLEVFKTKDRGWGLHSWDPLRAGAFICEYAGEVIDKAKLVQQLDGGEVNDYVFDTSRVSDTFKWNHESDLLEESNFDESSEEFNLPSTLIITAKNMGNVARFMNHSCYPNVFWQPVIYQNKNETFLHIAFYAKKHIPPLTELTYDYGTLPSNGDDSGVEYRQRSCLCGYGKCRGYFSV</sequence>
<protein>
    <submittedName>
        <fullName evidence="1">Uncharacterized protein</fullName>
    </submittedName>
</protein>
<name>A0ACB9QV51_9MYRT</name>
<reference evidence="2" key="1">
    <citation type="journal article" date="2023" name="Front. Plant Sci.">
        <title>Chromosomal-level genome assembly of Melastoma candidum provides insights into trichome evolution.</title>
        <authorList>
            <person name="Zhong Y."/>
            <person name="Wu W."/>
            <person name="Sun C."/>
            <person name="Zou P."/>
            <person name="Liu Y."/>
            <person name="Dai S."/>
            <person name="Zhou R."/>
        </authorList>
    </citation>
    <scope>NUCLEOTIDE SEQUENCE [LARGE SCALE GENOMIC DNA]</scope>
</reference>
<keyword evidence="2" id="KW-1185">Reference proteome</keyword>
<evidence type="ECO:0000313" key="2">
    <source>
        <dbReference type="Proteomes" id="UP001057402"/>
    </source>
</evidence>
<evidence type="ECO:0000313" key="1">
    <source>
        <dbReference type="EMBL" id="KAI4370480.1"/>
    </source>
</evidence>
<dbReference type="Proteomes" id="UP001057402">
    <property type="component" value="Chromosome 5"/>
</dbReference>
<comment type="caution">
    <text evidence="1">The sequence shown here is derived from an EMBL/GenBank/DDBJ whole genome shotgun (WGS) entry which is preliminary data.</text>
</comment>
<dbReference type="EMBL" id="CM042884">
    <property type="protein sequence ID" value="KAI4370480.1"/>
    <property type="molecule type" value="Genomic_DNA"/>
</dbReference>
<proteinExistence type="predicted"/>
<gene>
    <name evidence="1" type="ORF">MLD38_018831</name>
</gene>